<evidence type="ECO:0000313" key="15">
    <source>
        <dbReference type="Proteomes" id="UP000012042"/>
    </source>
</evidence>
<keyword evidence="4 10" id="KW-0132">Cell division</keyword>
<comment type="subunit">
    <text evidence="10">Forms a cyclic heterotetrameric complex composed of two molecules of XerC and two molecules of XerD.</text>
</comment>
<feature type="active site" evidence="10">
    <location>
        <position position="283"/>
    </location>
</feature>
<dbReference type="GO" id="GO:0005737">
    <property type="term" value="C:cytoplasm"/>
    <property type="evidence" value="ECO:0007669"/>
    <property type="project" value="UniProtKB-SubCell"/>
</dbReference>
<dbReference type="PANTHER" id="PTHR30349:SF77">
    <property type="entry name" value="TYROSINE RECOMBINASE XERC"/>
    <property type="match status" value="1"/>
</dbReference>
<evidence type="ECO:0000256" key="8">
    <source>
        <dbReference type="ARBA" id="ARBA00023172"/>
    </source>
</evidence>
<dbReference type="GO" id="GO:0007059">
    <property type="term" value="P:chromosome segregation"/>
    <property type="evidence" value="ECO:0007669"/>
    <property type="project" value="UniProtKB-UniRule"/>
</dbReference>
<comment type="subcellular location">
    <subcellularLocation>
        <location evidence="1 10">Cytoplasm</location>
    </subcellularLocation>
</comment>
<reference evidence="14 15" key="1">
    <citation type="journal article" date="2013" name="PLoS ONE">
        <title>Genomic Analysis by Deep Sequencing of the Probiotic Lactobacillus brevis KB290 Harboring Nine Plasmids Reveals Genomic Stability.</title>
        <authorList>
            <person name="Fukao M."/>
            <person name="Oshima K."/>
            <person name="Morita H."/>
            <person name="Toh H."/>
            <person name="Suda W."/>
            <person name="Kim S.W."/>
            <person name="Suzuki S."/>
            <person name="Yakabe T."/>
            <person name="Hattori M."/>
            <person name="Yajima N."/>
        </authorList>
    </citation>
    <scope>NUCLEOTIDE SEQUENCE [LARGE SCALE GENOMIC DNA]</scope>
    <source>
        <strain evidence="14 15">KB290</strain>
    </source>
</reference>
<evidence type="ECO:0000256" key="2">
    <source>
        <dbReference type="ARBA" id="ARBA00006657"/>
    </source>
</evidence>
<dbReference type="InterPro" id="IPR023009">
    <property type="entry name" value="Tyrosine_recombinase_XerC/XerD"/>
</dbReference>
<keyword evidence="3 10" id="KW-0963">Cytoplasm</keyword>
<evidence type="ECO:0000256" key="10">
    <source>
        <dbReference type="HAMAP-Rule" id="MF_01808"/>
    </source>
</evidence>
<dbReference type="PANTHER" id="PTHR30349">
    <property type="entry name" value="PHAGE INTEGRASE-RELATED"/>
    <property type="match status" value="1"/>
</dbReference>
<evidence type="ECO:0000256" key="1">
    <source>
        <dbReference type="ARBA" id="ARBA00004496"/>
    </source>
</evidence>
<dbReference type="Gene3D" id="1.10.150.130">
    <property type="match status" value="1"/>
</dbReference>
<keyword evidence="7 10" id="KW-0238">DNA-binding</keyword>
<evidence type="ECO:0000256" key="7">
    <source>
        <dbReference type="ARBA" id="ARBA00023125"/>
    </source>
</evidence>
<dbReference type="NCBIfam" id="NF040815">
    <property type="entry name" value="recomb_XerA_Arch"/>
    <property type="match status" value="1"/>
</dbReference>
<evidence type="ECO:0000256" key="6">
    <source>
        <dbReference type="ARBA" id="ARBA00022908"/>
    </source>
</evidence>
<proteinExistence type="inferred from homology"/>
<keyword evidence="6 10" id="KW-0229">DNA integration</keyword>
<feature type="domain" description="Core-binding (CB)" evidence="13">
    <location>
        <begin position="10"/>
        <end position="97"/>
    </location>
</feature>
<dbReference type="InterPro" id="IPR044068">
    <property type="entry name" value="CB"/>
</dbReference>
<dbReference type="EMBL" id="AP012167">
    <property type="protein sequence ID" value="BAN06813.1"/>
    <property type="molecule type" value="Genomic_DNA"/>
</dbReference>
<keyword evidence="5 10" id="KW-0159">Chromosome partition</keyword>
<dbReference type="InterPro" id="IPR050090">
    <property type="entry name" value="Tyrosine_recombinase_XerCD"/>
</dbReference>
<dbReference type="GO" id="GO:0009037">
    <property type="term" value="F:tyrosine-based site-specific recombinase activity"/>
    <property type="evidence" value="ECO:0007669"/>
    <property type="project" value="UniProtKB-UniRule"/>
</dbReference>
<dbReference type="SUPFAM" id="SSF56349">
    <property type="entry name" value="DNA breaking-rejoining enzymes"/>
    <property type="match status" value="1"/>
</dbReference>
<dbReference type="Pfam" id="PF02899">
    <property type="entry name" value="Phage_int_SAM_1"/>
    <property type="match status" value="1"/>
</dbReference>
<keyword evidence="8 10" id="KW-0233">DNA recombination</keyword>
<feature type="active site" evidence="10">
    <location>
        <position position="260"/>
    </location>
</feature>
<feature type="active site" evidence="10">
    <location>
        <position position="184"/>
    </location>
</feature>
<feature type="domain" description="Tyr recombinase" evidence="12">
    <location>
        <begin position="118"/>
        <end position="305"/>
    </location>
</feature>
<organism evidence="14 15">
    <name type="scientific">Levilactobacillus brevis KB290</name>
    <dbReference type="NCBI Taxonomy" id="1001583"/>
    <lineage>
        <taxon>Bacteria</taxon>
        <taxon>Bacillati</taxon>
        <taxon>Bacillota</taxon>
        <taxon>Bacilli</taxon>
        <taxon>Lactobacillales</taxon>
        <taxon>Lactobacillaceae</taxon>
        <taxon>Levilactobacillus</taxon>
    </lineage>
</organism>
<dbReference type="InterPro" id="IPR004107">
    <property type="entry name" value="Integrase_SAM-like_N"/>
</dbReference>
<dbReference type="NCBIfam" id="NF001399">
    <property type="entry name" value="PRK00283.1"/>
    <property type="match status" value="1"/>
</dbReference>
<dbReference type="PROSITE" id="PS51900">
    <property type="entry name" value="CB"/>
    <property type="match status" value="1"/>
</dbReference>
<comment type="function">
    <text evidence="10">Site-specific tyrosine recombinase, which acts by catalyzing the cutting and rejoining of the recombining DNA molecules. The XerC-XerD complex is essential to convert dimers of the bacterial chromosome into monomers to permit their segregation at cell division. It also contributes to the segregational stability of plasmids.</text>
</comment>
<evidence type="ECO:0000259" key="12">
    <source>
        <dbReference type="PROSITE" id="PS51898"/>
    </source>
</evidence>
<sequence length="322" mass="36856">MLALTQTGGGSLDRAITAFMTYLSGERQYSAETVKAYHEDLSEFVQFLADNGGEKPWTAIDQLDVEVYLSNLYDRHYARTTIARKLSTLRSLYSFLMSNGQAQDDPFAYVQLKRHQNHLPRFFYEREMTALFTAAAANPNEQLATRDTALLEVLYGTGIRVSECVNLALSEIDFDGRIMLIHGKGNKERYVPFGHYASDALQTYFDTARTPLMTQYQQDHPYVFINHRGQQLTSAGVTYLLNQIIKRSTLTTDIHPHMLRHTFATHLLNRGADLRSVQELLGHSSLSTTQIYTHVTREHLQRDYRQFFPRATSEHTSSKETD</sequence>
<feature type="active site" evidence="10">
    <location>
        <position position="257"/>
    </location>
</feature>
<dbReference type="InterPro" id="IPR002104">
    <property type="entry name" value="Integrase_catalytic"/>
</dbReference>
<dbReference type="InterPro" id="IPR010998">
    <property type="entry name" value="Integrase_recombinase_N"/>
</dbReference>
<comment type="similarity">
    <text evidence="2 10">Belongs to the 'phage' integrase family. XerC subfamily.</text>
</comment>
<feature type="active site" description="O-(3'-phospho-DNA)-tyrosine intermediate" evidence="10">
    <location>
        <position position="292"/>
    </location>
</feature>
<dbReference type="PROSITE" id="PS51898">
    <property type="entry name" value="TYR_RECOMBINASE"/>
    <property type="match status" value="1"/>
</dbReference>
<dbReference type="NCBIfam" id="TIGR02224">
    <property type="entry name" value="recomb_XerC"/>
    <property type="match status" value="1"/>
</dbReference>
<dbReference type="InterPro" id="IPR013762">
    <property type="entry name" value="Integrase-like_cat_sf"/>
</dbReference>
<feature type="active site" evidence="10">
    <location>
        <position position="160"/>
    </location>
</feature>
<dbReference type="Pfam" id="PF00589">
    <property type="entry name" value="Phage_integrase"/>
    <property type="match status" value="1"/>
</dbReference>
<gene>
    <name evidence="10" type="primary">xerC</name>
    <name evidence="14" type="ORF">LVISKB_1178</name>
</gene>
<evidence type="ECO:0000259" key="13">
    <source>
        <dbReference type="PROSITE" id="PS51900"/>
    </source>
</evidence>
<dbReference type="KEGG" id="lbk:LVISKB_1178"/>
<dbReference type="HAMAP" id="MF_01808">
    <property type="entry name" value="Recomb_XerC_XerD"/>
    <property type="match status" value="1"/>
</dbReference>
<evidence type="ECO:0000256" key="11">
    <source>
        <dbReference type="NCBIfam" id="TIGR02224"/>
    </source>
</evidence>
<dbReference type="AlphaFoldDB" id="M5ADB4"/>
<evidence type="ECO:0000256" key="5">
    <source>
        <dbReference type="ARBA" id="ARBA00022829"/>
    </source>
</evidence>
<dbReference type="CDD" id="cd00798">
    <property type="entry name" value="INT_XerDC_C"/>
    <property type="match status" value="1"/>
</dbReference>
<evidence type="ECO:0000256" key="3">
    <source>
        <dbReference type="ARBA" id="ARBA00022490"/>
    </source>
</evidence>
<dbReference type="HOGENOM" id="CLU_027562_9_6_9"/>
<evidence type="ECO:0000256" key="4">
    <source>
        <dbReference type="ARBA" id="ARBA00022618"/>
    </source>
</evidence>
<dbReference type="InterPro" id="IPR011931">
    <property type="entry name" value="Recomb_XerC"/>
</dbReference>
<accession>M5ADB4</accession>
<dbReference type="GO" id="GO:0006313">
    <property type="term" value="P:DNA transposition"/>
    <property type="evidence" value="ECO:0007669"/>
    <property type="project" value="UniProtKB-UniRule"/>
</dbReference>
<keyword evidence="9 10" id="KW-0131">Cell cycle</keyword>
<evidence type="ECO:0000256" key="9">
    <source>
        <dbReference type="ARBA" id="ARBA00023306"/>
    </source>
</evidence>
<dbReference type="GO" id="GO:0051301">
    <property type="term" value="P:cell division"/>
    <property type="evidence" value="ECO:0007669"/>
    <property type="project" value="UniProtKB-UniRule"/>
</dbReference>
<dbReference type="InterPro" id="IPR011010">
    <property type="entry name" value="DNA_brk_join_enz"/>
</dbReference>
<dbReference type="Gene3D" id="1.10.443.10">
    <property type="entry name" value="Intergrase catalytic core"/>
    <property type="match status" value="1"/>
</dbReference>
<dbReference type="GO" id="GO:0003677">
    <property type="term" value="F:DNA binding"/>
    <property type="evidence" value="ECO:0007669"/>
    <property type="project" value="UniProtKB-UniRule"/>
</dbReference>
<name>M5ADB4_LEVBR</name>
<dbReference type="PATRIC" id="fig|1001583.3.peg.1162"/>
<protein>
    <recommendedName>
        <fullName evidence="10 11">Tyrosine recombinase XerC</fullName>
    </recommendedName>
</protein>
<dbReference type="Proteomes" id="UP000012042">
    <property type="component" value="Chromosome"/>
</dbReference>
<evidence type="ECO:0000313" key="14">
    <source>
        <dbReference type="EMBL" id="BAN06813.1"/>
    </source>
</evidence>